<dbReference type="OrthoDB" id="4434399at2759"/>
<evidence type="ECO:0000313" key="3">
    <source>
        <dbReference type="EMBL" id="KAJ5392438.1"/>
    </source>
</evidence>
<sequence length="150" mass="16213">MKVAFLQVILAALAITPSLGSMLEGHDDLAEAIKGLTRDPDARGWIQLSDTGSRLQSVDSKGKVLDEIQLTAEQEADLRSKHAAKVEKVNANKIADPSATSTPKPSSDLEKKSPGCADWSSICDVTPDCYFYNCDDCFKINPIGVCYSYS</sequence>
<evidence type="ECO:0000313" key="4">
    <source>
        <dbReference type="Proteomes" id="UP001147747"/>
    </source>
</evidence>
<name>A0A9X0B8X7_9EURO</name>
<dbReference type="RefSeq" id="XP_056488116.1">
    <property type="nucleotide sequence ID" value="XM_056632565.1"/>
</dbReference>
<gene>
    <name evidence="3" type="ORF">N7509_007928</name>
</gene>
<evidence type="ECO:0000256" key="2">
    <source>
        <dbReference type="SAM" id="SignalP"/>
    </source>
</evidence>
<dbReference type="Proteomes" id="UP001147747">
    <property type="component" value="Unassembled WGS sequence"/>
</dbReference>
<organism evidence="3 4">
    <name type="scientific">Penicillium cosmopolitanum</name>
    <dbReference type="NCBI Taxonomy" id="1131564"/>
    <lineage>
        <taxon>Eukaryota</taxon>
        <taxon>Fungi</taxon>
        <taxon>Dikarya</taxon>
        <taxon>Ascomycota</taxon>
        <taxon>Pezizomycotina</taxon>
        <taxon>Eurotiomycetes</taxon>
        <taxon>Eurotiomycetidae</taxon>
        <taxon>Eurotiales</taxon>
        <taxon>Aspergillaceae</taxon>
        <taxon>Penicillium</taxon>
    </lineage>
</organism>
<keyword evidence="2" id="KW-0732">Signal</keyword>
<comment type="caution">
    <text evidence="3">The sequence shown here is derived from an EMBL/GenBank/DDBJ whole genome shotgun (WGS) entry which is preliminary data.</text>
</comment>
<reference evidence="3" key="2">
    <citation type="journal article" date="2023" name="IMA Fungus">
        <title>Comparative genomic study of the Penicillium genus elucidates a diverse pangenome and 15 lateral gene transfer events.</title>
        <authorList>
            <person name="Petersen C."/>
            <person name="Sorensen T."/>
            <person name="Nielsen M.R."/>
            <person name="Sondergaard T.E."/>
            <person name="Sorensen J.L."/>
            <person name="Fitzpatrick D.A."/>
            <person name="Frisvad J.C."/>
            <person name="Nielsen K.L."/>
        </authorList>
    </citation>
    <scope>NUCLEOTIDE SEQUENCE</scope>
    <source>
        <strain evidence="3">IBT 29677</strain>
    </source>
</reference>
<feature type="signal peptide" evidence="2">
    <location>
        <begin position="1"/>
        <end position="20"/>
    </location>
</feature>
<dbReference type="AlphaFoldDB" id="A0A9X0B8X7"/>
<protein>
    <submittedName>
        <fullName evidence="3">Uncharacterized protein</fullName>
    </submittedName>
</protein>
<reference evidence="3" key="1">
    <citation type="submission" date="2022-12" db="EMBL/GenBank/DDBJ databases">
        <authorList>
            <person name="Petersen C."/>
        </authorList>
    </citation>
    <scope>NUCLEOTIDE SEQUENCE</scope>
    <source>
        <strain evidence="3">IBT 29677</strain>
    </source>
</reference>
<accession>A0A9X0B8X7</accession>
<feature type="chain" id="PRO_5040861382" evidence="2">
    <location>
        <begin position="21"/>
        <end position="150"/>
    </location>
</feature>
<dbReference type="GeneID" id="81371545"/>
<keyword evidence="4" id="KW-1185">Reference proteome</keyword>
<dbReference type="EMBL" id="JAPZBU010000008">
    <property type="protein sequence ID" value="KAJ5392438.1"/>
    <property type="molecule type" value="Genomic_DNA"/>
</dbReference>
<evidence type="ECO:0000256" key="1">
    <source>
        <dbReference type="SAM" id="MobiDB-lite"/>
    </source>
</evidence>
<proteinExistence type="predicted"/>
<feature type="region of interest" description="Disordered" evidence="1">
    <location>
        <begin position="88"/>
        <end position="115"/>
    </location>
</feature>